<evidence type="ECO:0000313" key="1">
    <source>
        <dbReference type="EMBL" id="EIK84865.1"/>
    </source>
</evidence>
<organism evidence="1 2">
    <name type="scientific">Gardnerella greenwoodii 00703Dmash</name>
    <dbReference type="NCBI Taxonomy" id="698960"/>
    <lineage>
        <taxon>Bacteria</taxon>
        <taxon>Bacillati</taxon>
        <taxon>Actinomycetota</taxon>
        <taxon>Actinomycetes</taxon>
        <taxon>Bifidobacteriales</taxon>
        <taxon>Bifidobacteriaceae</taxon>
        <taxon>Gardnerella</taxon>
        <taxon>Gardnerella greenwoodii</taxon>
    </lineage>
</organism>
<evidence type="ECO:0000313" key="2">
    <source>
        <dbReference type="Proteomes" id="UP000033074"/>
    </source>
</evidence>
<dbReference type="Proteomes" id="UP000033074">
    <property type="component" value="Unassembled WGS sequence"/>
</dbReference>
<name>I4M6M5_9BIFI</name>
<comment type="caution">
    <text evidence="1">The sequence shown here is derived from an EMBL/GenBank/DDBJ whole genome shotgun (WGS) entry which is preliminary data.</text>
</comment>
<gene>
    <name evidence="1" type="ORF">CGSMWGv00703Dmash_05818</name>
</gene>
<dbReference type="AlphaFoldDB" id="I4M6M5"/>
<dbReference type="EMBL" id="ADEV01000011">
    <property type="protein sequence ID" value="EIK84865.1"/>
    <property type="molecule type" value="Genomic_DNA"/>
</dbReference>
<sequence length="31" mass="3498">MTDIWLLSEALGVTCDVIQDYRSFLSIPVLV</sequence>
<protein>
    <submittedName>
        <fullName evidence="1">Uncharacterized protein</fullName>
    </submittedName>
</protein>
<dbReference type="PATRIC" id="fig|698960.3.peg.1149"/>
<accession>I4M6M5</accession>
<reference evidence="1 2" key="1">
    <citation type="journal article" date="2012" name="J. Bacteriol.">
        <title>Comparative Genomic Analyses of 17 Clinical Isolates of Gardnerella vaginalis Provide Evidence of Multiple Genetically Isolated Clades Consistent with Subspeciation into Genovars.</title>
        <authorList>
            <person name="Ahmed A."/>
            <person name="Earl J."/>
            <person name="Retchless A."/>
            <person name="Hillier S."/>
            <person name="Rabe L."/>
            <person name="Cherpes T."/>
            <person name="Powell E."/>
            <person name="Janto B."/>
            <person name="Eutsey R."/>
            <person name="Hiller N.L."/>
            <person name="Boissy R."/>
            <person name="Dahlgreen M."/>
            <person name="Hall B."/>
            <person name="Costerton J."/>
            <person name="Post J.C."/>
            <person name="Hu F."/>
            <person name="Ehrlich G."/>
        </authorList>
    </citation>
    <scope>NUCLEOTIDE SEQUENCE [LARGE SCALE GENOMIC DNA]</scope>
    <source>
        <strain evidence="1 2">00703Dmash</strain>
    </source>
</reference>
<proteinExistence type="predicted"/>